<accession>R2SYD0</accession>
<dbReference type="PROSITE" id="PS01124">
    <property type="entry name" value="HTH_ARAC_FAMILY_2"/>
    <property type="match status" value="1"/>
</dbReference>
<evidence type="ECO:0000313" key="6">
    <source>
        <dbReference type="Proteomes" id="UP000013782"/>
    </source>
</evidence>
<dbReference type="eggNOG" id="COG2207">
    <property type="taxonomic scope" value="Bacteria"/>
</dbReference>
<dbReference type="SUPFAM" id="SSF46689">
    <property type="entry name" value="Homeodomain-like"/>
    <property type="match status" value="2"/>
</dbReference>
<keyword evidence="2" id="KW-0238">DNA-binding</keyword>
<dbReference type="Proteomes" id="UP000013782">
    <property type="component" value="Unassembled WGS sequence"/>
</dbReference>
<dbReference type="Pfam" id="PF02311">
    <property type="entry name" value="AraC_binding"/>
    <property type="match status" value="1"/>
</dbReference>
<dbReference type="Pfam" id="PF12833">
    <property type="entry name" value="HTH_18"/>
    <property type="match status" value="1"/>
</dbReference>
<name>R2SYD0_9ENTE</name>
<dbReference type="AlphaFoldDB" id="R2SYD0"/>
<dbReference type="PANTHER" id="PTHR43280">
    <property type="entry name" value="ARAC-FAMILY TRANSCRIPTIONAL REGULATOR"/>
    <property type="match status" value="1"/>
</dbReference>
<feature type="domain" description="HTH araC/xylS-type" evidence="4">
    <location>
        <begin position="233"/>
        <end position="331"/>
    </location>
</feature>
<dbReference type="STRING" id="160454.RV10_GL000746"/>
<keyword evidence="3" id="KW-0804">Transcription</keyword>
<dbReference type="InterPro" id="IPR018062">
    <property type="entry name" value="HTH_AraC-typ_CS"/>
</dbReference>
<dbReference type="HOGENOM" id="CLU_000445_88_6_9"/>
<evidence type="ECO:0000313" key="5">
    <source>
        <dbReference type="EMBL" id="EOH97786.1"/>
    </source>
</evidence>
<dbReference type="InterPro" id="IPR037923">
    <property type="entry name" value="HTH-like"/>
</dbReference>
<dbReference type="PATRIC" id="fig|1158607.3.peg.456"/>
<protein>
    <recommendedName>
        <fullName evidence="4">HTH araC/xylS-type domain-containing protein</fullName>
    </recommendedName>
</protein>
<evidence type="ECO:0000256" key="2">
    <source>
        <dbReference type="ARBA" id="ARBA00023125"/>
    </source>
</evidence>
<dbReference type="OrthoDB" id="62429at2"/>
<gene>
    <name evidence="5" type="ORF">UAU_00454</name>
</gene>
<dbReference type="InterPro" id="IPR018060">
    <property type="entry name" value="HTH_AraC"/>
</dbReference>
<keyword evidence="1" id="KW-0805">Transcription regulation</keyword>
<dbReference type="InterPro" id="IPR009057">
    <property type="entry name" value="Homeodomain-like_sf"/>
</dbReference>
<organism evidence="5 6">
    <name type="scientific">Enterococcus pallens ATCC BAA-351</name>
    <dbReference type="NCBI Taxonomy" id="1158607"/>
    <lineage>
        <taxon>Bacteria</taxon>
        <taxon>Bacillati</taxon>
        <taxon>Bacillota</taxon>
        <taxon>Bacilli</taxon>
        <taxon>Lactobacillales</taxon>
        <taxon>Enterococcaceae</taxon>
        <taxon>Enterococcus</taxon>
    </lineage>
</organism>
<comment type="caution">
    <text evidence="5">The sequence shown here is derived from an EMBL/GenBank/DDBJ whole genome shotgun (WGS) entry which is preliminary data.</text>
</comment>
<evidence type="ECO:0000259" key="4">
    <source>
        <dbReference type="PROSITE" id="PS01124"/>
    </source>
</evidence>
<reference evidence="5 6" key="1">
    <citation type="submission" date="2013-02" db="EMBL/GenBank/DDBJ databases">
        <title>The Genome Sequence of Enterococcus pallens BAA-351.</title>
        <authorList>
            <consortium name="The Broad Institute Genome Sequencing Platform"/>
            <consortium name="The Broad Institute Genome Sequencing Center for Infectious Disease"/>
            <person name="Earl A.M."/>
            <person name="Gilmore M.S."/>
            <person name="Lebreton F."/>
            <person name="Walker B."/>
            <person name="Young S.K."/>
            <person name="Zeng Q."/>
            <person name="Gargeya S."/>
            <person name="Fitzgerald M."/>
            <person name="Haas B."/>
            <person name="Abouelleil A."/>
            <person name="Alvarado L."/>
            <person name="Arachchi H.M."/>
            <person name="Berlin A.M."/>
            <person name="Chapman S.B."/>
            <person name="Dewar J."/>
            <person name="Goldberg J."/>
            <person name="Griggs A."/>
            <person name="Gujja S."/>
            <person name="Hansen M."/>
            <person name="Howarth C."/>
            <person name="Imamovic A."/>
            <person name="Larimer J."/>
            <person name="McCowan C."/>
            <person name="Murphy C."/>
            <person name="Neiman D."/>
            <person name="Pearson M."/>
            <person name="Priest M."/>
            <person name="Roberts A."/>
            <person name="Saif S."/>
            <person name="Shea T."/>
            <person name="Sisk P."/>
            <person name="Sykes S."/>
            <person name="Wortman J."/>
            <person name="Nusbaum C."/>
            <person name="Birren B."/>
        </authorList>
    </citation>
    <scope>NUCLEOTIDE SEQUENCE [LARGE SCALE GENOMIC DNA]</scope>
    <source>
        <strain evidence="5 6">ATCC BAA-351</strain>
    </source>
</reference>
<evidence type="ECO:0000256" key="1">
    <source>
        <dbReference type="ARBA" id="ARBA00023015"/>
    </source>
</evidence>
<dbReference type="GO" id="GO:0003700">
    <property type="term" value="F:DNA-binding transcription factor activity"/>
    <property type="evidence" value="ECO:0007669"/>
    <property type="project" value="InterPro"/>
</dbReference>
<evidence type="ECO:0000256" key="3">
    <source>
        <dbReference type="ARBA" id="ARBA00023163"/>
    </source>
</evidence>
<dbReference type="InterPro" id="IPR003313">
    <property type="entry name" value="AraC-bd"/>
</dbReference>
<dbReference type="SUPFAM" id="SSF51215">
    <property type="entry name" value="Regulatory protein AraC"/>
    <property type="match status" value="1"/>
</dbReference>
<dbReference type="GO" id="GO:0043565">
    <property type="term" value="F:sequence-specific DNA binding"/>
    <property type="evidence" value="ECO:0007669"/>
    <property type="project" value="InterPro"/>
</dbReference>
<dbReference type="PANTHER" id="PTHR43280:SF28">
    <property type="entry name" value="HTH-TYPE TRANSCRIPTIONAL ACTIVATOR RHAS"/>
    <property type="match status" value="1"/>
</dbReference>
<keyword evidence="6" id="KW-1185">Reference proteome</keyword>
<dbReference type="PROSITE" id="PS00041">
    <property type="entry name" value="HTH_ARAC_FAMILY_1"/>
    <property type="match status" value="1"/>
</dbReference>
<proteinExistence type="predicted"/>
<dbReference type="EMBL" id="AJAQ01000001">
    <property type="protein sequence ID" value="EOH97786.1"/>
    <property type="molecule type" value="Genomic_DNA"/>
</dbReference>
<dbReference type="SMART" id="SM00342">
    <property type="entry name" value="HTH_ARAC"/>
    <property type="match status" value="1"/>
</dbReference>
<sequence>MVHDQPKDATAFFSSLLIGEIKQTLDDSYLTNEFIANALAEEDVTNLHIQKNSLPESLKLEHSRFYTYNQLPSFAAVKPLRTTVVDIPASGIFIHSDTPVYLILYTIAGKGKVSFTEQEISLSTNEGMIINCQNYHKYFAASEDAWRNIMIRVTGDMVSHIYEQMVQERYYKFSFFDSGHFRSLLRELLYPAADAASSISTNALFIITELLCEIGLEIDKKKRKQHIVPHYIKEIQYYMEQHYQHNITLDTLSKQFNFSKYHLSREFKKHIGQPPIDYLIDHRIQIAKELLVTTNLSIEEISQAVGISNSSHFFYLFNKKENTSPSKFRNTLPKIMDSN</sequence>
<dbReference type="Gene3D" id="1.10.10.60">
    <property type="entry name" value="Homeodomain-like"/>
    <property type="match status" value="2"/>
</dbReference>
<dbReference type="RefSeq" id="WP_010755517.1">
    <property type="nucleotide sequence ID" value="NZ_ASWD01000002.1"/>
</dbReference>